<dbReference type="SMART" id="SM01007">
    <property type="entry name" value="Aldolase_II"/>
    <property type="match status" value="1"/>
</dbReference>
<name>A0A2J6SMC4_9HELO</name>
<dbReference type="RefSeq" id="XP_024728822.1">
    <property type="nucleotide sequence ID" value="XM_024884090.1"/>
</dbReference>
<dbReference type="GO" id="GO:0051015">
    <property type="term" value="F:actin filament binding"/>
    <property type="evidence" value="ECO:0007669"/>
    <property type="project" value="TreeGrafter"/>
</dbReference>
<dbReference type="InParanoid" id="A0A2J6SMC4"/>
<dbReference type="InterPro" id="IPR036409">
    <property type="entry name" value="Aldolase_II/adducin_N_sf"/>
</dbReference>
<evidence type="ECO:0000313" key="2">
    <source>
        <dbReference type="EMBL" id="PMD51918.1"/>
    </source>
</evidence>
<dbReference type="PANTHER" id="PTHR10672">
    <property type="entry name" value="ADDUCIN"/>
    <property type="match status" value="1"/>
</dbReference>
<feature type="domain" description="Class II aldolase/adducin N-terminal" evidence="1">
    <location>
        <begin position="50"/>
        <end position="236"/>
    </location>
</feature>
<organism evidence="2 3">
    <name type="scientific">Hyaloscypha bicolor E</name>
    <dbReference type="NCBI Taxonomy" id="1095630"/>
    <lineage>
        <taxon>Eukaryota</taxon>
        <taxon>Fungi</taxon>
        <taxon>Dikarya</taxon>
        <taxon>Ascomycota</taxon>
        <taxon>Pezizomycotina</taxon>
        <taxon>Leotiomycetes</taxon>
        <taxon>Helotiales</taxon>
        <taxon>Hyaloscyphaceae</taxon>
        <taxon>Hyaloscypha</taxon>
        <taxon>Hyaloscypha bicolor</taxon>
    </lineage>
</organism>
<dbReference type="NCBIfam" id="NF004855">
    <property type="entry name" value="PRK06208.1"/>
    <property type="match status" value="1"/>
</dbReference>
<reference evidence="2 3" key="1">
    <citation type="submission" date="2016-04" db="EMBL/GenBank/DDBJ databases">
        <title>A degradative enzymes factory behind the ericoid mycorrhizal symbiosis.</title>
        <authorList>
            <consortium name="DOE Joint Genome Institute"/>
            <person name="Martino E."/>
            <person name="Morin E."/>
            <person name="Grelet G."/>
            <person name="Kuo A."/>
            <person name="Kohler A."/>
            <person name="Daghino S."/>
            <person name="Barry K."/>
            <person name="Choi C."/>
            <person name="Cichocki N."/>
            <person name="Clum A."/>
            <person name="Copeland A."/>
            <person name="Hainaut M."/>
            <person name="Haridas S."/>
            <person name="Labutti K."/>
            <person name="Lindquist E."/>
            <person name="Lipzen A."/>
            <person name="Khouja H.-R."/>
            <person name="Murat C."/>
            <person name="Ohm R."/>
            <person name="Olson A."/>
            <person name="Spatafora J."/>
            <person name="Veneault-Fourrey C."/>
            <person name="Henrissat B."/>
            <person name="Grigoriev I."/>
            <person name="Martin F."/>
            <person name="Perotto S."/>
        </authorList>
    </citation>
    <scope>NUCLEOTIDE SEQUENCE [LARGE SCALE GENOMIC DNA]</scope>
    <source>
        <strain evidence="2 3">E</strain>
    </source>
</reference>
<accession>A0A2J6SMC4</accession>
<dbReference type="GO" id="GO:0005856">
    <property type="term" value="C:cytoskeleton"/>
    <property type="evidence" value="ECO:0007669"/>
    <property type="project" value="TreeGrafter"/>
</dbReference>
<dbReference type="GeneID" id="36592167"/>
<evidence type="ECO:0000259" key="1">
    <source>
        <dbReference type="SMART" id="SM01007"/>
    </source>
</evidence>
<gene>
    <name evidence="2" type="ORF">K444DRAFT_637156</name>
</gene>
<dbReference type="InterPro" id="IPR001303">
    <property type="entry name" value="Aldolase_II/adducin_N"/>
</dbReference>
<dbReference type="PANTHER" id="PTHR10672:SF39">
    <property type="entry name" value="CLASS II ALDOLASE_ADDUCIN N-TERMINAL DOMAIN-CONTAINING PROTEIN"/>
    <property type="match status" value="1"/>
</dbReference>
<protein>
    <submittedName>
        <fullName evidence="2">Arad-like aldolase/epimerase</fullName>
    </submittedName>
</protein>
<dbReference type="EMBL" id="KZ613912">
    <property type="protein sequence ID" value="PMD51918.1"/>
    <property type="molecule type" value="Genomic_DNA"/>
</dbReference>
<dbReference type="OrthoDB" id="3238794at2759"/>
<dbReference type="SUPFAM" id="SSF53639">
    <property type="entry name" value="AraD/HMP-PK domain-like"/>
    <property type="match status" value="1"/>
</dbReference>
<dbReference type="Proteomes" id="UP000235371">
    <property type="component" value="Unassembled WGS sequence"/>
</dbReference>
<dbReference type="STRING" id="1095630.A0A2J6SMC4"/>
<sequence>MAPAATLVADEAAGSANSLSFGRTKDGKKLKIRSYPKFESLEEERLYRKQHLAAAFRADFENNRFAERGFDEGVAGHISVRDPILTDHFWLNPLSQHFSQICVSDLILVNEDGDVVVGDEPINAAAFAIHSEIHKARPDVHAACHAHSVYGKAYSAFGRPLDMITQDALRFYNSHFVYDNFGGIVLDREEGVRIAKCLGNGKAAILQNHGLLTVGKSVDEAAFWFMSLDKTCQVQLLVDAASAGSGHKKIIIGDEEAQFTHDQIGTPEKGWLGFQGYYDEILAKTRGSFLK</sequence>
<dbReference type="Pfam" id="PF00596">
    <property type="entry name" value="Aldolase_II"/>
    <property type="match status" value="1"/>
</dbReference>
<keyword evidence="3" id="KW-1185">Reference proteome</keyword>
<dbReference type="Gene3D" id="3.40.225.10">
    <property type="entry name" value="Class II aldolase/adducin N-terminal domain"/>
    <property type="match status" value="1"/>
</dbReference>
<proteinExistence type="predicted"/>
<dbReference type="AlphaFoldDB" id="A0A2J6SMC4"/>
<dbReference type="FunFam" id="3.40.225.10:FF:000009">
    <property type="entry name" value="Class II aldolase/adducin N-terminal"/>
    <property type="match status" value="1"/>
</dbReference>
<dbReference type="InterPro" id="IPR051017">
    <property type="entry name" value="Aldolase-II_Adducin_sf"/>
</dbReference>
<evidence type="ECO:0000313" key="3">
    <source>
        <dbReference type="Proteomes" id="UP000235371"/>
    </source>
</evidence>